<dbReference type="OrthoDB" id="9802944at2"/>
<dbReference type="Pfam" id="PF13411">
    <property type="entry name" value="MerR_1"/>
    <property type="match status" value="1"/>
</dbReference>
<dbReference type="RefSeq" id="WP_092036309.1">
    <property type="nucleotide sequence ID" value="NZ_FOTK01000001.1"/>
</dbReference>
<dbReference type="PRINTS" id="PR00040">
    <property type="entry name" value="HTHMERR"/>
</dbReference>
<reference evidence="4" key="1">
    <citation type="submission" date="2016-10" db="EMBL/GenBank/DDBJ databases">
        <authorList>
            <person name="Varghese N."/>
            <person name="Submissions S."/>
        </authorList>
    </citation>
    <scope>NUCLEOTIDE SEQUENCE [LARGE SCALE GENOMIC DNA]</scope>
    <source>
        <strain evidence="4">BL36</strain>
    </source>
</reference>
<protein>
    <submittedName>
        <fullName evidence="3">Transcriptional regulator, MerR family</fullName>
    </submittedName>
</protein>
<dbReference type="InterPro" id="IPR009061">
    <property type="entry name" value="DNA-bd_dom_put_sf"/>
</dbReference>
<dbReference type="PANTHER" id="PTHR30204:SF98">
    <property type="entry name" value="HTH-TYPE TRANSCRIPTIONAL REGULATOR ADHR"/>
    <property type="match status" value="1"/>
</dbReference>
<dbReference type="Proteomes" id="UP000199048">
    <property type="component" value="Unassembled WGS sequence"/>
</dbReference>
<dbReference type="SMART" id="SM00422">
    <property type="entry name" value="HTH_MERR"/>
    <property type="match status" value="1"/>
</dbReference>
<keyword evidence="1" id="KW-0238">DNA-binding</keyword>
<dbReference type="SUPFAM" id="SSF46955">
    <property type="entry name" value="Putative DNA-binding domain"/>
    <property type="match status" value="1"/>
</dbReference>
<dbReference type="PANTHER" id="PTHR30204">
    <property type="entry name" value="REDOX-CYCLING DRUG-SENSING TRANSCRIPTIONAL ACTIVATOR SOXR"/>
    <property type="match status" value="1"/>
</dbReference>
<dbReference type="EMBL" id="FOTK01000001">
    <property type="protein sequence ID" value="SFL14871.1"/>
    <property type="molecule type" value="Genomic_DNA"/>
</dbReference>
<evidence type="ECO:0000313" key="4">
    <source>
        <dbReference type="Proteomes" id="UP000199048"/>
    </source>
</evidence>
<dbReference type="Gene3D" id="1.10.1660.10">
    <property type="match status" value="1"/>
</dbReference>
<proteinExistence type="predicted"/>
<dbReference type="CDD" id="cd01109">
    <property type="entry name" value="HTH_YyaN"/>
    <property type="match status" value="1"/>
</dbReference>
<organism evidence="3 4">
    <name type="scientific">Methylobacterium pseudosasicola</name>
    <dbReference type="NCBI Taxonomy" id="582667"/>
    <lineage>
        <taxon>Bacteria</taxon>
        <taxon>Pseudomonadati</taxon>
        <taxon>Pseudomonadota</taxon>
        <taxon>Alphaproteobacteria</taxon>
        <taxon>Hyphomicrobiales</taxon>
        <taxon>Methylobacteriaceae</taxon>
        <taxon>Methylobacterium</taxon>
    </lineage>
</organism>
<sequence length="128" mass="14522">MKISDFSIRSGLSTDTLRYYERIGLLPRTARDGGGRRSYGADDLAWARFLSKLQAMDMPIRERLEYSRLRSRGDATLGARRAMLEAHRAALVARRDELRGLIAALDAKIAHYHDREVQTQETQTGDSL</sequence>
<dbReference type="PROSITE" id="PS00552">
    <property type="entry name" value="HTH_MERR_1"/>
    <property type="match status" value="1"/>
</dbReference>
<dbReference type="InterPro" id="IPR047057">
    <property type="entry name" value="MerR_fam"/>
</dbReference>
<dbReference type="InterPro" id="IPR000551">
    <property type="entry name" value="MerR-type_HTH_dom"/>
</dbReference>
<name>A0A1I4FEL0_9HYPH</name>
<gene>
    <name evidence="3" type="ORF">SAMN05192568_1001196</name>
</gene>
<dbReference type="PROSITE" id="PS50937">
    <property type="entry name" value="HTH_MERR_2"/>
    <property type="match status" value="1"/>
</dbReference>
<dbReference type="AlphaFoldDB" id="A0A1I4FEL0"/>
<accession>A0A1I4FEL0</accession>
<evidence type="ECO:0000256" key="1">
    <source>
        <dbReference type="ARBA" id="ARBA00023125"/>
    </source>
</evidence>
<feature type="domain" description="HTH merR-type" evidence="2">
    <location>
        <begin position="1"/>
        <end position="66"/>
    </location>
</feature>
<dbReference type="GO" id="GO:0003700">
    <property type="term" value="F:DNA-binding transcription factor activity"/>
    <property type="evidence" value="ECO:0007669"/>
    <property type="project" value="InterPro"/>
</dbReference>
<evidence type="ECO:0000259" key="2">
    <source>
        <dbReference type="PROSITE" id="PS50937"/>
    </source>
</evidence>
<dbReference type="STRING" id="582667.SAMN05192568_1001196"/>
<evidence type="ECO:0000313" key="3">
    <source>
        <dbReference type="EMBL" id="SFL14871.1"/>
    </source>
</evidence>
<keyword evidence="4" id="KW-1185">Reference proteome</keyword>
<dbReference type="GO" id="GO:0003677">
    <property type="term" value="F:DNA binding"/>
    <property type="evidence" value="ECO:0007669"/>
    <property type="project" value="UniProtKB-KW"/>
</dbReference>